<dbReference type="EC" id="3.1.1.11" evidence="5"/>
<comment type="similarity">
    <text evidence="1">Belongs to the pectinesterase family.</text>
</comment>
<dbReference type="InterPro" id="IPR033131">
    <property type="entry name" value="Pectinesterase_Asp_AS"/>
</dbReference>
<dbReference type="SUPFAM" id="SSF51126">
    <property type="entry name" value="Pectin lyase-like"/>
    <property type="match status" value="1"/>
</dbReference>
<dbReference type="RefSeq" id="WP_111592421.1">
    <property type="nucleotide sequence ID" value="NZ_QLMA01000004.1"/>
</dbReference>
<organism evidence="7 8">
    <name type="scientific">Chitinophaga dinghuensis</name>
    <dbReference type="NCBI Taxonomy" id="1539050"/>
    <lineage>
        <taxon>Bacteria</taxon>
        <taxon>Pseudomonadati</taxon>
        <taxon>Bacteroidota</taxon>
        <taxon>Chitinophagia</taxon>
        <taxon>Chitinophagales</taxon>
        <taxon>Chitinophagaceae</taxon>
        <taxon>Chitinophaga</taxon>
    </lineage>
</organism>
<dbReference type="Pfam" id="PF01095">
    <property type="entry name" value="Pectinesterase"/>
    <property type="match status" value="1"/>
</dbReference>
<dbReference type="Gene3D" id="2.160.20.10">
    <property type="entry name" value="Single-stranded right-handed beta-helix, Pectin lyase-like"/>
    <property type="match status" value="1"/>
</dbReference>
<proteinExistence type="inferred from homology"/>
<dbReference type="PANTHER" id="PTHR31321">
    <property type="entry name" value="ACYL-COA THIOESTER HYDROLASE YBHC-RELATED"/>
    <property type="match status" value="1"/>
</dbReference>
<dbReference type="InterPro" id="IPR018040">
    <property type="entry name" value="Pectinesterase_Tyr_AS"/>
</dbReference>
<dbReference type="EMBL" id="QLMA01000004">
    <property type="protein sequence ID" value="RAJ81857.1"/>
    <property type="molecule type" value="Genomic_DNA"/>
</dbReference>
<gene>
    <name evidence="7" type="ORF">CLV59_10482</name>
</gene>
<sequence>MNTRQLLLRNRIIVILTIIIFSCCALRAQTANPNQYKYVFTVAKDGSGEFRYIQDAIDAMRVYPLMPITLYIKNGVYNEKIELPATNTDVRFIGESADSTIITFNDYSGRGKLTTFTSYTAKISGNRFVAENITFANSAGPVGQAVALFVDADRAVFRNCRFLGNQDTIFTGGETARQLFVGCYIEGTTDFIFGPATALFRECTIHCKANSYITAASTTAGKAFGYVFMDCKITAAPDVSAVYLGRPWRSYAQTAFLRCELPACIVAKGWNNWGNPANEQTVFYAEYSNTGPGSSMDGRPSWIRRLTNKQAAGFTQQQIFTLTSDDKWFETSSIQGFIWPAKSK</sequence>
<dbReference type="UniPathway" id="UPA00545">
    <property type="reaction ID" value="UER00823"/>
</dbReference>
<comment type="pathway">
    <text evidence="5">Glycan metabolism; pectin degradation; 2-dehydro-3-deoxy-D-gluconate from pectin: step 1/5.</text>
</comment>
<dbReference type="PANTHER" id="PTHR31321:SF57">
    <property type="entry name" value="PECTINESTERASE 53-RELATED"/>
    <property type="match status" value="1"/>
</dbReference>
<feature type="active site" evidence="4">
    <location>
        <position position="190"/>
    </location>
</feature>
<keyword evidence="8" id="KW-1185">Reference proteome</keyword>
<dbReference type="InterPro" id="IPR011050">
    <property type="entry name" value="Pectin_lyase_fold/virulence"/>
</dbReference>
<reference evidence="7 8" key="1">
    <citation type="submission" date="2018-06" db="EMBL/GenBank/DDBJ databases">
        <title>Genomic Encyclopedia of Archaeal and Bacterial Type Strains, Phase II (KMG-II): from individual species to whole genera.</title>
        <authorList>
            <person name="Goeker M."/>
        </authorList>
    </citation>
    <scope>NUCLEOTIDE SEQUENCE [LARGE SCALE GENOMIC DNA]</scope>
    <source>
        <strain evidence="7 8">DSM 29821</strain>
    </source>
</reference>
<dbReference type="PROSITE" id="PS00503">
    <property type="entry name" value="PECTINESTERASE_2"/>
    <property type="match status" value="1"/>
</dbReference>
<keyword evidence="3 5" id="KW-0063">Aspartyl esterase</keyword>
<evidence type="ECO:0000313" key="7">
    <source>
        <dbReference type="EMBL" id="RAJ81857.1"/>
    </source>
</evidence>
<evidence type="ECO:0000259" key="6">
    <source>
        <dbReference type="Pfam" id="PF01095"/>
    </source>
</evidence>
<dbReference type="GO" id="GO:0045490">
    <property type="term" value="P:pectin catabolic process"/>
    <property type="evidence" value="ECO:0007669"/>
    <property type="project" value="UniProtKB-UniRule"/>
</dbReference>
<dbReference type="InterPro" id="IPR000070">
    <property type="entry name" value="Pectinesterase_cat"/>
</dbReference>
<dbReference type="OrthoDB" id="9804686at2"/>
<name>A0A327VXY6_9BACT</name>
<dbReference type="GO" id="GO:0042545">
    <property type="term" value="P:cell wall modification"/>
    <property type="evidence" value="ECO:0007669"/>
    <property type="project" value="UniProtKB-UniRule"/>
</dbReference>
<evidence type="ECO:0000256" key="4">
    <source>
        <dbReference type="PROSITE-ProRule" id="PRU10040"/>
    </source>
</evidence>
<evidence type="ECO:0000256" key="5">
    <source>
        <dbReference type="RuleBase" id="RU000589"/>
    </source>
</evidence>
<evidence type="ECO:0000256" key="1">
    <source>
        <dbReference type="ARBA" id="ARBA00008891"/>
    </source>
</evidence>
<dbReference type="Proteomes" id="UP000249819">
    <property type="component" value="Unassembled WGS sequence"/>
</dbReference>
<protein>
    <recommendedName>
        <fullName evidence="5">Pectinesterase</fullName>
        <ecNumber evidence="5">3.1.1.11</ecNumber>
    </recommendedName>
</protein>
<evidence type="ECO:0000313" key="8">
    <source>
        <dbReference type="Proteomes" id="UP000249819"/>
    </source>
</evidence>
<accession>A0A327VXY6</accession>
<evidence type="ECO:0000256" key="2">
    <source>
        <dbReference type="ARBA" id="ARBA00022801"/>
    </source>
</evidence>
<keyword evidence="2 5" id="KW-0378">Hydrolase</keyword>
<comment type="catalytic activity">
    <reaction evidence="5">
        <text>[(1-&gt;4)-alpha-D-galacturonosyl methyl ester](n) + n H2O = [(1-&gt;4)-alpha-D-galacturonosyl](n) + n methanol + n H(+)</text>
        <dbReference type="Rhea" id="RHEA:22380"/>
        <dbReference type="Rhea" id="RHEA-COMP:14570"/>
        <dbReference type="Rhea" id="RHEA-COMP:14573"/>
        <dbReference type="ChEBI" id="CHEBI:15377"/>
        <dbReference type="ChEBI" id="CHEBI:15378"/>
        <dbReference type="ChEBI" id="CHEBI:17790"/>
        <dbReference type="ChEBI" id="CHEBI:140522"/>
        <dbReference type="ChEBI" id="CHEBI:140523"/>
        <dbReference type="EC" id="3.1.1.11"/>
    </reaction>
</comment>
<feature type="domain" description="Pectinesterase catalytic" evidence="6">
    <location>
        <begin position="41"/>
        <end position="319"/>
    </location>
</feature>
<dbReference type="PROSITE" id="PS51257">
    <property type="entry name" value="PROKAR_LIPOPROTEIN"/>
    <property type="match status" value="1"/>
</dbReference>
<dbReference type="GO" id="GO:0009279">
    <property type="term" value="C:cell outer membrane"/>
    <property type="evidence" value="ECO:0007669"/>
    <property type="project" value="TreeGrafter"/>
</dbReference>
<comment type="caution">
    <text evidence="7">The sequence shown here is derived from an EMBL/GenBank/DDBJ whole genome shotgun (WGS) entry which is preliminary data.</text>
</comment>
<dbReference type="AlphaFoldDB" id="A0A327VXY6"/>
<dbReference type="GO" id="GO:0030599">
    <property type="term" value="F:pectinesterase activity"/>
    <property type="evidence" value="ECO:0007669"/>
    <property type="project" value="UniProtKB-UniRule"/>
</dbReference>
<dbReference type="PROSITE" id="PS00800">
    <property type="entry name" value="PECTINESTERASE_1"/>
    <property type="match status" value="1"/>
</dbReference>
<dbReference type="InterPro" id="IPR012334">
    <property type="entry name" value="Pectin_lyas_fold"/>
</dbReference>
<evidence type="ECO:0000256" key="3">
    <source>
        <dbReference type="ARBA" id="ARBA00023085"/>
    </source>
</evidence>